<evidence type="ECO:0000256" key="1">
    <source>
        <dbReference type="SAM" id="MobiDB-lite"/>
    </source>
</evidence>
<feature type="compositionally biased region" description="Basic and acidic residues" evidence="1">
    <location>
        <begin position="87"/>
        <end position="105"/>
    </location>
</feature>
<reference evidence="3" key="1">
    <citation type="journal article" date="2015" name="PLoS Genet.">
        <title>Genome Sequence and Transcriptome Analyses of Chrysochromulina tobin: Metabolic Tools for Enhanced Algal Fitness in the Prominent Order Prymnesiales (Haptophyceae).</title>
        <authorList>
            <person name="Hovde B.T."/>
            <person name="Deodato C.R."/>
            <person name="Hunsperger H.M."/>
            <person name="Ryken S.A."/>
            <person name="Yost W."/>
            <person name="Jha R.K."/>
            <person name="Patterson J."/>
            <person name="Monnat R.J. Jr."/>
            <person name="Barlow S.B."/>
            <person name="Starkenburg S.R."/>
            <person name="Cattolico R.A."/>
        </authorList>
    </citation>
    <scope>NUCLEOTIDE SEQUENCE</scope>
    <source>
        <strain evidence="3">CCMP291</strain>
    </source>
</reference>
<accession>A0A0M0LS06</accession>
<organism evidence="2 3">
    <name type="scientific">Chrysochromulina tobinii</name>
    <dbReference type="NCBI Taxonomy" id="1460289"/>
    <lineage>
        <taxon>Eukaryota</taxon>
        <taxon>Haptista</taxon>
        <taxon>Haptophyta</taxon>
        <taxon>Prymnesiophyceae</taxon>
        <taxon>Prymnesiales</taxon>
        <taxon>Chrysochromulinaceae</taxon>
        <taxon>Chrysochromulina</taxon>
    </lineage>
</organism>
<comment type="caution">
    <text evidence="2">The sequence shown here is derived from an EMBL/GenBank/DDBJ whole genome shotgun (WGS) entry which is preliminary data.</text>
</comment>
<dbReference type="AlphaFoldDB" id="A0A0M0LS06"/>
<feature type="compositionally biased region" description="Low complexity" evidence="1">
    <location>
        <begin position="319"/>
        <end position="339"/>
    </location>
</feature>
<proteinExistence type="predicted"/>
<dbReference type="Proteomes" id="UP000037460">
    <property type="component" value="Unassembled WGS sequence"/>
</dbReference>
<evidence type="ECO:0000313" key="2">
    <source>
        <dbReference type="EMBL" id="KOO53771.1"/>
    </source>
</evidence>
<keyword evidence="3" id="KW-1185">Reference proteome</keyword>
<evidence type="ECO:0000313" key="3">
    <source>
        <dbReference type="Proteomes" id="UP000037460"/>
    </source>
</evidence>
<protein>
    <submittedName>
        <fullName evidence="2">Uncharacterized protein</fullName>
    </submittedName>
</protein>
<name>A0A0M0LS06_9EUKA</name>
<feature type="region of interest" description="Disordered" evidence="1">
    <location>
        <begin position="317"/>
        <end position="347"/>
    </location>
</feature>
<feature type="region of interest" description="Disordered" evidence="1">
    <location>
        <begin position="79"/>
        <end position="112"/>
    </location>
</feature>
<dbReference type="EMBL" id="JWZX01000072">
    <property type="protein sequence ID" value="KOO53771.1"/>
    <property type="molecule type" value="Genomic_DNA"/>
</dbReference>
<sequence length="552" mass="59238">MLVPTRSASDNPRLFRAYTDDDMEHSDLTEKVSAVFQRSKVLESDRAKMKRHVRMTTADVQRSGLAQITIKNLEIFASTPSATTRSGHHEGDGARDESHRPHSPDSEPSESVSIDSVLAALDTIISDEIHNGVGILYNMHATVYLAHALVALVDRVREVHDDAKPAVDEGHDAKPVVDEKAQSCVRLSHCLRLFSRLLEFESKVDKKLRRQHSVNDHVTCDAAIIALARVSSSLRIANEPSMLPLLEQVLGFLLAAVEGAYGTEVQNSTSSALNTNDGSMPHAAECLFLLHAKELYENPISRVAMLATSVRALEEPLGTTPEAPEAAPETAPETAPAPAKGDAASPGVAWPPSSVACMRVCSPRRARSFPHRQASPPSSLSRGWQWRFSSEAVGLHAAKLVNTLAASPAGARLADAVAQHLCEAAQTVACDARLSSLLLPHYVASILSVVRSVPHRANVSCALQMELGVLIDLHSRLSVAHDAHRNKLKPPVRHFAARPPTIGPAEEPVDSTTAEAVVQLLGCFELCVDVPRGDGDENGDGASELDLAAGGK</sequence>
<gene>
    <name evidence="2" type="ORF">Ctob_014885</name>
</gene>